<gene>
    <name evidence="1" type="ORF">RM649_18540</name>
</gene>
<dbReference type="Pfam" id="PF24716">
    <property type="entry name" value="WapI"/>
    <property type="match status" value="1"/>
</dbReference>
<sequence>MRLSDHVNGVSLRPLRYQFPTAIGDPYDDNWLVIAGSVTTPGGRWAFADPCLLTQEAREIAHWLRAVAAGRVAVARPEDGEESSPGLEFLEPVLAFDLVDRTEDGAVLRVHLSSAAAPPGWRDEDVYQYALDVRLDTSAVLRAADGWDRALGAFPER</sequence>
<evidence type="ECO:0000313" key="2">
    <source>
        <dbReference type="Proteomes" id="UP001183777"/>
    </source>
</evidence>
<accession>A0ABU2RLA2</accession>
<dbReference type="RefSeq" id="WP_200695338.1">
    <property type="nucleotide sequence ID" value="NZ_JAVREX010000007.1"/>
</dbReference>
<reference evidence="2" key="1">
    <citation type="submission" date="2023-07" db="EMBL/GenBank/DDBJ databases">
        <title>30 novel species of actinomycetes from the DSMZ collection.</title>
        <authorList>
            <person name="Nouioui I."/>
        </authorList>
    </citation>
    <scope>NUCLEOTIDE SEQUENCE [LARGE SCALE GENOMIC DNA]</scope>
    <source>
        <strain evidence="2">DSM 41770</strain>
    </source>
</reference>
<evidence type="ECO:0000313" key="1">
    <source>
        <dbReference type="EMBL" id="MDT0429631.1"/>
    </source>
</evidence>
<dbReference type="Proteomes" id="UP001183777">
    <property type="component" value="Unassembled WGS sequence"/>
</dbReference>
<comment type="caution">
    <text evidence="1">The sequence shown here is derived from an EMBL/GenBank/DDBJ whole genome shotgun (WGS) entry which is preliminary data.</text>
</comment>
<dbReference type="InterPro" id="IPR056510">
    <property type="entry name" value="WapI"/>
</dbReference>
<dbReference type="EMBL" id="JAVREX010000007">
    <property type="protein sequence ID" value="MDT0429631.1"/>
    <property type="molecule type" value="Genomic_DNA"/>
</dbReference>
<organism evidence="1 2">
    <name type="scientific">Streptomyces salyersiae</name>
    <dbReference type="NCBI Taxonomy" id="3075530"/>
    <lineage>
        <taxon>Bacteria</taxon>
        <taxon>Bacillati</taxon>
        <taxon>Actinomycetota</taxon>
        <taxon>Actinomycetes</taxon>
        <taxon>Kitasatosporales</taxon>
        <taxon>Streptomycetaceae</taxon>
        <taxon>Streptomyces</taxon>
    </lineage>
</organism>
<protein>
    <submittedName>
        <fullName evidence="1">Uncharacterized protein</fullName>
    </submittedName>
</protein>
<keyword evidence="2" id="KW-1185">Reference proteome</keyword>
<name>A0ABU2RLA2_9ACTN</name>
<proteinExistence type="predicted"/>